<comment type="similarity">
    <text evidence="1">Belongs to the reduced folate carrier (RFC) transporter (TC 2.A.48) family.</text>
</comment>
<dbReference type="OrthoDB" id="1910514at2759"/>
<keyword evidence="2" id="KW-0472">Membrane</keyword>
<evidence type="ECO:0000256" key="2">
    <source>
        <dbReference type="SAM" id="Phobius"/>
    </source>
</evidence>
<dbReference type="eggNOG" id="KOG3810">
    <property type="taxonomic scope" value="Eukaryota"/>
</dbReference>
<dbReference type="AlphaFoldDB" id="W1PCP0"/>
<feature type="transmembrane region" description="Helical" evidence="2">
    <location>
        <begin position="87"/>
        <end position="104"/>
    </location>
</feature>
<proteinExistence type="inferred from homology"/>
<protein>
    <recommendedName>
        <fullName evidence="5">Major facilitator superfamily (MFS) profile domain-containing protein</fullName>
    </recommendedName>
</protein>
<dbReference type="Gramene" id="ERN07667">
    <property type="protein sequence ID" value="ERN07667"/>
    <property type="gene ID" value="AMTR_s00155p00044850"/>
</dbReference>
<evidence type="ECO:0000313" key="3">
    <source>
        <dbReference type="EMBL" id="ERN07667.1"/>
    </source>
</evidence>
<feature type="transmembrane region" description="Helical" evidence="2">
    <location>
        <begin position="174"/>
        <end position="195"/>
    </location>
</feature>
<sequence length="440" mass="49232">MEGFLSSFRAIILRNSQIPASLLILLILYSFFSQFLPIEPYLVPYLTTVKHFTNYEVAIDIYPFSVYAQLFFTLFMVPACFFLSHKVVISLGALAMLITYLIIWCEKSLLAMQIMQVIYGFGMAARLVFSSYIFLLVPEGDYQHMISITTTTSLLSFMLASELSQLLALVTTSYSVMFILTLSSLGICCLVTFILPKDHTSDYVYPLATFWSQNEGWIAILRETWHGRSLQILSIWWAVAYAGFSLVQNYGTNLFDAIDPQSKFNGHIIAASQVAGSLGSLFAIYLDPIAVNTGLAVYVFGVAAMGTICLAMGLYKDTTAAYCLYILISGIYQALACLVSVRCGRLLTNKRFILMFSVNYFAGLLLETIIQAALEISGLSIFNQFISFGAFFFSTTVAFAILYCVDQESRRGITTSEVGLDCKFQRIEDSQTNLEHKYEN</sequence>
<feature type="transmembrane region" description="Helical" evidence="2">
    <location>
        <begin position="353"/>
        <end position="373"/>
    </location>
</feature>
<keyword evidence="2" id="KW-1133">Transmembrane helix</keyword>
<feature type="transmembrane region" description="Helical" evidence="2">
    <location>
        <begin position="319"/>
        <end position="341"/>
    </location>
</feature>
<dbReference type="Pfam" id="PF01770">
    <property type="entry name" value="Folate_carrier"/>
    <property type="match status" value="2"/>
</dbReference>
<dbReference type="KEGG" id="atr:18435896"/>
<keyword evidence="2" id="KW-0812">Transmembrane</keyword>
<dbReference type="GO" id="GO:0005886">
    <property type="term" value="C:plasma membrane"/>
    <property type="evidence" value="ECO:0000318"/>
    <property type="project" value="GO_Central"/>
</dbReference>
<dbReference type="GO" id="GO:0090482">
    <property type="term" value="F:vitamin transmembrane transporter activity"/>
    <property type="evidence" value="ECO:0007669"/>
    <property type="project" value="InterPro"/>
</dbReference>
<feature type="transmembrane region" description="Helical" evidence="2">
    <location>
        <begin position="295"/>
        <end position="313"/>
    </location>
</feature>
<dbReference type="PANTHER" id="PTHR10686">
    <property type="entry name" value="FOLATE TRANSPORTER"/>
    <property type="match status" value="1"/>
</dbReference>
<dbReference type="EMBL" id="KI393623">
    <property type="protein sequence ID" value="ERN07667.1"/>
    <property type="molecule type" value="Genomic_DNA"/>
</dbReference>
<reference evidence="4" key="1">
    <citation type="journal article" date="2013" name="Science">
        <title>The Amborella genome and the evolution of flowering plants.</title>
        <authorList>
            <consortium name="Amborella Genome Project"/>
        </authorList>
    </citation>
    <scope>NUCLEOTIDE SEQUENCE [LARGE SCALE GENOMIC DNA]</scope>
</reference>
<dbReference type="OMA" id="DIWACYA"/>
<keyword evidence="4" id="KW-1185">Reference proteome</keyword>
<dbReference type="InterPro" id="IPR036259">
    <property type="entry name" value="MFS_trans_sf"/>
</dbReference>
<feature type="transmembrane region" description="Helical" evidence="2">
    <location>
        <begin position="385"/>
        <end position="405"/>
    </location>
</feature>
<evidence type="ECO:0000313" key="4">
    <source>
        <dbReference type="Proteomes" id="UP000017836"/>
    </source>
</evidence>
<dbReference type="PANTHER" id="PTHR10686:SF18">
    <property type="entry name" value="IP11787P-RELATED"/>
    <property type="match status" value="1"/>
</dbReference>
<gene>
    <name evidence="3" type="ORF">AMTR_s00155p00044850</name>
</gene>
<feature type="transmembrane region" description="Helical" evidence="2">
    <location>
        <begin position="267"/>
        <end position="286"/>
    </location>
</feature>
<evidence type="ECO:0008006" key="5">
    <source>
        <dbReference type="Google" id="ProtNLM"/>
    </source>
</evidence>
<feature type="transmembrane region" description="Helical" evidence="2">
    <location>
        <begin position="61"/>
        <end position="82"/>
    </location>
</feature>
<dbReference type="SUPFAM" id="SSF103473">
    <property type="entry name" value="MFS general substrate transporter"/>
    <property type="match status" value="1"/>
</dbReference>
<accession>W1PCP0</accession>
<dbReference type="Gene3D" id="1.20.1250.20">
    <property type="entry name" value="MFS general substrate transporter like domains"/>
    <property type="match status" value="1"/>
</dbReference>
<evidence type="ECO:0000256" key="1">
    <source>
        <dbReference type="ARBA" id="ARBA00005773"/>
    </source>
</evidence>
<dbReference type="InterPro" id="IPR002666">
    <property type="entry name" value="Folate_carrier"/>
</dbReference>
<feature type="transmembrane region" description="Helical" evidence="2">
    <location>
        <begin position="20"/>
        <end position="41"/>
    </location>
</feature>
<feature type="transmembrane region" description="Helical" evidence="2">
    <location>
        <begin position="116"/>
        <end position="136"/>
    </location>
</feature>
<name>W1PCP0_AMBTC</name>
<dbReference type="Proteomes" id="UP000017836">
    <property type="component" value="Unassembled WGS sequence"/>
</dbReference>
<dbReference type="HOGENOM" id="CLU_623106_0_0_1"/>
<organism evidence="3 4">
    <name type="scientific">Amborella trichopoda</name>
    <dbReference type="NCBI Taxonomy" id="13333"/>
    <lineage>
        <taxon>Eukaryota</taxon>
        <taxon>Viridiplantae</taxon>
        <taxon>Streptophyta</taxon>
        <taxon>Embryophyta</taxon>
        <taxon>Tracheophyta</taxon>
        <taxon>Spermatophyta</taxon>
        <taxon>Magnoliopsida</taxon>
        <taxon>Amborellales</taxon>
        <taxon>Amborellaceae</taxon>
        <taxon>Amborella</taxon>
    </lineage>
</organism>